<organism evidence="3 4">
    <name type="scientific">Dictyobacter aurantiacus</name>
    <dbReference type="NCBI Taxonomy" id="1936993"/>
    <lineage>
        <taxon>Bacteria</taxon>
        <taxon>Bacillati</taxon>
        <taxon>Chloroflexota</taxon>
        <taxon>Ktedonobacteria</taxon>
        <taxon>Ktedonobacterales</taxon>
        <taxon>Dictyobacteraceae</taxon>
        <taxon>Dictyobacter</taxon>
    </lineage>
</organism>
<protein>
    <submittedName>
        <fullName evidence="3">Uncharacterized protein</fullName>
    </submittedName>
</protein>
<proteinExistence type="predicted"/>
<name>A0A401ZDB9_9CHLR</name>
<keyword evidence="2" id="KW-1133">Transmembrane helix</keyword>
<feature type="transmembrane region" description="Helical" evidence="2">
    <location>
        <begin position="129"/>
        <end position="146"/>
    </location>
</feature>
<evidence type="ECO:0000313" key="4">
    <source>
        <dbReference type="Proteomes" id="UP000287224"/>
    </source>
</evidence>
<gene>
    <name evidence="3" type="ORF">KDAU_21620</name>
</gene>
<feature type="transmembrane region" description="Helical" evidence="2">
    <location>
        <begin position="53"/>
        <end position="74"/>
    </location>
</feature>
<evidence type="ECO:0000256" key="2">
    <source>
        <dbReference type="SAM" id="Phobius"/>
    </source>
</evidence>
<dbReference type="EMBL" id="BIFQ01000001">
    <property type="protein sequence ID" value="GCE04833.1"/>
    <property type="molecule type" value="Genomic_DNA"/>
</dbReference>
<evidence type="ECO:0000256" key="1">
    <source>
        <dbReference type="SAM" id="MobiDB-lite"/>
    </source>
</evidence>
<feature type="transmembrane region" description="Helical" evidence="2">
    <location>
        <begin position="188"/>
        <end position="207"/>
    </location>
</feature>
<dbReference type="RefSeq" id="WP_126595942.1">
    <property type="nucleotide sequence ID" value="NZ_BIFQ01000001.1"/>
</dbReference>
<dbReference type="Proteomes" id="UP000287224">
    <property type="component" value="Unassembled WGS sequence"/>
</dbReference>
<feature type="transmembrane region" description="Helical" evidence="2">
    <location>
        <begin position="20"/>
        <end position="41"/>
    </location>
</feature>
<dbReference type="OrthoDB" id="6656329at2"/>
<evidence type="ECO:0000313" key="3">
    <source>
        <dbReference type="EMBL" id="GCE04833.1"/>
    </source>
</evidence>
<comment type="caution">
    <text evidence="3">The sequence shown here is derived from an EMBL/GenBank/DDBJ whole genome shotgun (WGS) entry which is preliminary data.</text>
</comment>
<dbReference type="AlphaFoldDB" id="A0A401ZDB9"/>
<keyword evidence="4" id="KW-1185">Reference proteome</keyword>
<feature type="transmembrane region" description="Helical" evidence="2">
    <location>
        <begin position="158"/>
        <end position="176"/>
    </location>
</feature>
<feature type="transmembrane region" description="Helical" evidence="2">
    <location>
        <begin position="94"/>
        <end position="117"/>
    </location>
</feature>
<accession>A0A401ZDB9</accession>
<reference evidence="4" key="1">
    <citation type="submission" date="2018-12" db="EMBL/GenBank/DDBJ databases">
        <title>Tengunoibacter tsumagoiensis gen. nov., sp. nov., Dictyobacter kobayashii sp. nov., D. alpinus sp. nov., and D. joshuensis sp. nov. and description of Dictyobacteraceae fam. nov. within the order Ktedonobacterales isolated from Tengu-no-mugimeshi.</title>
        <authorList>
            <person name="Wang C.M."/>
            <person name="Zheng Y."/>
            <person name="Sakai Y."/>
            <person name="Toyoda A."/>
            <person name="Minakuchi Y."/>
            <person name="Abe K."/>
            <person name="Yokota A."/>
            <person name="Yabe S."/>
        </authorList>
    </citation>
    <scope>NUCLEOTIDE SEQUENCE [LARGE SCALE GENOMIC DNA]</scope>
    <source>
        <strain evidence="4">S-27</strain>
    </source>
</reference>
<feature type="region of interest" description="Disordered" evidence="1">
    <location>
        <begin position="346"/>
        <end position="365"/>
    </location>
</feature>
<sequence length="365" mass="39134">MLNTSVWEAVTWNVARAGGFTAFFLLTLAVALGLALSSHLQSNRWPRLINNELHNFVTLLALIFTGVHVLAVWLDPFTKFGWNEMLIPLASHYRPVWMALGIVGFYIGLAIGLSTLLRPIIGYTWWRRLHVLTLLLYALVIVHGIATGTDTRTWWGSAIYAFSVLLVGGLLLARLVRPIGARQGRPHPVLALATVILVALGTFWAGLGPLQPGWAATAATQSSTTNSATTQTAFPQSFSGNLEGQVRQNSSRFSGEVSIRMNMAISSGPAGNVQVFLRGQVANDNTLSITSSSVALLSDSGQPLYTGSLTQFDASNQWNMIANLNSTANNSQLQVQMKLQVDDSGQVSGTITGGNGASSSPNGNI</sequence>
<keyword evidence="2" id="KW-0812">Transmembrane</keyword>
<keyword evidence="2" id="KW-0472">Membrane</keyword>